<evidence type="ECO:0000259" key="2">
    <source>
        <dbReference type="Pfam" id="PF03468"/>
    </source>
</evidence>
<dbReference type="InterPro" id="IPR005380">
    <property type="entry name" value="XS_domain"/>
</dbReference>
<evidence type="ECO:0000313" key="5">
    <source>
        <dbReference type="Proteomes" id="UP000501690"/>
    </source>
</evidence>
<dbReference type="Proteomes" id="UP000501690">
    <property type="component" value="Linkage Group LG10"/>
</dbReference>
<keyword evidence="1" id="KW-0175">Coiled coil</keyword>
<gene>
    <name evidence="4" type="ORF">DEO72_LG10g441</name>
</gene>
<feature type="coiled-coil region" evidence="1">
    <location>
        <begin position="476"/>
        <end position="558"/>
    </location>
</feature>
<protein>
    <submittedName>
        <fullName evidence="4">Uncharacterized protein</fullName>
    </submittedName>
</protein>
<sequence length="724" mass="85052">MSGKSGRVRESDFEYYERGYYKDLKDGYYKLEISKSSYRCPFCRDNDYSLSELLRHAVRFERYSRTMRIKELAKHSALQLYIERHIGVNNRSEKVAHDRPRNAIIDGSTNDVHDKLRNVVNDTPVNIVSNRLGNIDGKSENVVNDRPVNIVSNRLGNVDDRSENVVNDRPVNIVSNRLGNVHYRSENVAKDHLFVWPWFGVVGNIATEFKDGRRVGESGANLRDEFTRKGFHPMRVHPLWNRYGHSGFAIVEFSKDWEGFTNAMNFERSFEAEHCGKRDYYISRNRGDKLYGWVARDDDYHSKTIIGDYLQKNGDLQSVSEKQAEEKRKTSLLVCDLTNTLKVKHEKLEQVCSKYDDVNVSLNRVMTEKEAMIESYNNEIKKMRQETRKNWETIYVAHEKARLDLRSQRKILEGREKDLQRCQVQNENERKKLDLEKKNNDMAMMEQNKADERVLHLAEEHKALIECSSLYQVIFVFEMQKEKQKMHKKILQLQKKLDAKQTLELEIQRLKGALQVMKHIGEGDIEEKKKLDEIKLELEDKEEELKEHEDLQQTLVVRERKTNDELQDARKELILWLGKSHSNRATIGVKRMGELDEKPFVGAARRKFSDDEADVRAVELCSQYEAYLRDPSWYPFKILTDKEGEKAKEILDEEDEKLKHLKDEYGDEVYRAVATALMEVNEYNPSGRYPIPEIWNAKEGRKAPLKEGISYLIRQWKVSKQRKK</sequence>
<keyword evidence="5" id="KW-1185">Reference proteome</keyword>
<dbReference type="InterPro" id="IPR045177">
    <property type="entry name" value="FDM1-5/IDN2"/>
</dbReference>
<accession>A0A4D6N8J2</accession>
<dbReference type="Pfam" id="PF03469">
    <property type="entry name" value="XH"/>
    <property type="match status" value="1"/>
</dbReference>
<dbReference type="EMBL" id="CP039354">
    <property type="protein sequence ID" value="QCE09222.1"/>
    <property type="molecule type" value="Genomic_DNA"/>
</dbReference>
<name>A0A4D6N8J2_VIGUN</name>
<dbReference type="GO" id="GO:0080188">
    <property type="term" value="P:gene silencing by siRNA-directed DNA methylation"/>
    <property type="evidence" value="ECO:0007669"/>
    <property type="project" value="InterPro"/>
</dbReference>
<feature type="coiled-coil region" evidence="1">
    <location>
        <begin position="359"/>
        <end position="386"/>
    </location>
</feature>
<feature type="domain" description="Factor of DNA methylation 1-5/IDN2" evidence="3">
    <location>
        <begin position="590"/>
        <end position="721"/>
    </location>
</feature>
<dbReference type="PANTHER" id="PTHR21596">
    <property type="entry name" value="RIBONUCLEASE P SUBUNIT P38"/>
    <property type="match status" value="1"/>
</dbReference>
<dbReference type="InterPro" id="IPR038588">
    <property type="entry name" value="XS_domain_sf"/>
</dbReference>
<dbReference type="Pfam" id="PF03468">
    <property type="entry name" value="XS"/>
    <property type="match status" value="1"/>
</dbReference>
<dbReference type="AlphaFoldDB" id="A0A4D6N8J2"/>
<evidence type="ECO:0000256" key="1">
    <source>
        <dbReference type="SAM" id="Coils"/>
    </source>
</evidence>
<proteinExistence type="predicted"/>
<reference evidence="4 5" key="1">
    <citation type="submission" date="2019-04" db="EMBL/GenBank/DDBJ databases">
        <title>An improved genome assembly and genetic linkage map for asparagus bean, Vigna unguiculata ssp. sesquipedialis.</title>
        <authorList>
            <person name="Xia Q."/>
            <person name="Zhang R."/>
            <person name="Dong Y."/>
        </authorList>
    </citation>
    <scope>NUCLEOTIDE SEQUENCE [LARGE SCALE GENOMIC DNA]</scope>
    <source>
        <tissue evidence="4">Leaf</tissue>
    </source>
</reference>
<dbReference type="InterPro" id="IPR005379">
    <property type="entry name" value="FDM1-5/IDN2_XH"/>
</dbReference>
<evidence type="ECO:0000259" key="3">
    <source>
        <dbReference type="Pfam" id="PF03469"/>
    </source>
</evidence>
<organism evidence="4 5">
    <name type="scientific">Vigna unguiculata</name>
    <name type="common">Cowpea</name>
    <dbReference type="NCBI Taxonomy" id="3917"/>
    <lineage>
        <taxon>Eukaryota</taxon>
        <taxon>Viridiplantae</taxon>
        <taxon>Streptophyta</taxon>
        <taxon>Embryophyta</taxon>
        <taxon>Tracheophyta</taxon>
        <taxon>Spermatophyta</taxon>
        <taxon>Magnoliopsida</taxon>
        <taxon>eudicotyledons</taxon>
        <taxon>Gunneridae</taxon>
        <taxon>Pentapetalae</taxon>
        <taxon>rosids</taxon>
        <taxon>fabids</taxon>
        <taxon>Fabales</taxon>
        <taxon>Fabaceae</taxon>
        <taxon>Papilionoideae</taxon>
        <taxon>50 kb inversion clade</taxon>
        <taxon>NPAAA clade</taxon>
        <taxon>indigoferoid/millettioid clade</taxon>
        <taxon>Phaseoleae</taxon>
        <taxon>Vigna</taxon>
    </lineage>
</organism>
<dbReference type="PANTHER" id="PTHR21596:SF23">
    <property type="entry name" value="FACTOR OF DNA METHYLATION 4"/>
    <property type="match status" value="1"/>
</dbReference>
<dbReference type="Gene3D" id="3.30.70.2890">
    <property type="entry name" value="XS domain"/>
    <property type="match status" value="1"/>
</dbReference>
<feature type="domain" description="XS" evidence="2">
    <location>
        <begin position="191"/>
        <end position="301"/>
    </location>
</feature>
<feature type="coiled-coil region" evidence="1">
    <location>
        <begin position="412"/>
        <end position="448"/>
    </location>
</feature>
<dbReference type="CDD" id="cd12266">
    <property type="entry name" value="RRM_like_XS"/>
    <property type="match status" value="1"/>
</dbReference>
<evidence type="ECO:0000313" key="4">
    <source>
        <dbReference type="EMBL" id="QCE09222.1"/>
    </source>
</evidence>